<comment type="function">
    <text evidence="1">Plays a role in mitochondrial morphogenesis.</text>
</comment>
<evidence type="ECO:0000256" key="3">
    <source>
        <dbReference type="ARBA" id="ARBA00006060"/>
    </source>
</evidence>
<keyword evidence="10" id="KW-1185">Reference proteome</keyword>
<sequence>MADYPHRGGGDAPEYKIIREIYEHEDAQEEFEYELDRALEAGIQTIIIEPTRLGDETSRWISVGNFLHKTSVLAGLGSLICGGTWPDRGYLFLPLGAVSVVCAAVHTISWQTDPCSKYQVEGDIKRLPRLPLHSLTTSTPVVLVKKNDFRRKVLHTTVSLAAGAYCGSKIHKWYFQ</sequence>
<dbReference type="GO" id="GO:0005743">
    <property type="term" value="C:mitochondrial inner membrane"/>
    <property type="evidence" value="ECO:0007669"/>
    <property type="project" value="UniProtKB-SubCell"/>
</dbReference>
<evidence type="ECO:0000256" key="8">
    <source>
        <dbReference type="ARBA" id="ARBA00023136"/>
    </source>
</evidence>
<dbReference type="InterPro" id="IPR026120">
    <property type="entry name" value="TMEM11"/>
</dbReference>
<accession>A0AAN8J7H0</accession>
<dbReference type="PANTHER" id="PTHR15099">
    <property type="entry name" value="PROTEIN PM1"/>
    <property type="match status" value="1"/>
</dbReference>
<evidence type="ECO:0000256" key="4">
    <source>
        <dbReference type="ARBA" id="ARBA00022692"/>
    </source>
</evidence>
<protein>
    <recommendedName>
        <fullName evidence="11">Transmembrane protein 11</fullName>
    </recommendedName>
</protein>
<keyword evidence="6" id="KW-1133">Transmembrane helix</keyword>
<evidence type="ECO:0000313" key="10">
    <source>
        <dbReference type="Proteomes" id="UP001347796"/>
    </source>
</evidence>
<keyword evidence="7" id="KW-0496">Mitochondrion</keyword>
<gene>
    <name evidence="9" type="ORF">SNE40_019594</name>
</gene>
<comment type="caution">
    <text evidence="9">The sequence shown here is derived from an EMBL/GenBank/DDBJ whole genome shotgun (WGS) entry which is preliminary data.</text>
</comment>
<evidence type="ECO:0000256" key="5">
    <source>
        <dbReference type="ARBA" id="ARBA00022792"/>
    </source>
</evidence>
<evidence type="ECO:0008006" key="11">
    <source>
        <dbReference type="Google" id="ProtNLM"/>
    </source>
</evidence>
<name>A0AAN8J7H0_PATCE</name>
<dbReference type="Pfam" id="PF14972">
    <property type="entry name" value="Mito_morph_reg"/>
    <property type="match status" value="1"/>
</dbReference>
<keyword evidence="5" id="KW-0999">Mitochondrion inner membrane</keyword>
<dbReference type="PANTHER" id="PTHR15099:SF2">
    <property type="entry name" value="TRANSMEMBRANE PROTEIN 11, MITOCHONDRIAL"/>
    <property type="match status" value="1"/>
</dbReference>
<keyword evidence="4" id="KW-0812">Transmembrane</keyword>
<keyword evidence="8" id="KW-0472">Membrane</keyword>
<dbReference type="AlphaFoldDB" id="A0AAN8J7H0"/>
<proteinExistence type="inferred from homology"/>
<evidence type="ECO:0000256" key="6">
    <source>
        <dbReference type="ARBA" id="ARBA00022989"/>
    </source>
</evidence>
<evidence type="ECO:0000256" key="1">
    <source>
        <dbReference type="ARBA" id="ARBA00002812"/>
    </source>
</evidence>
<comment type="similarity">
    <text evidence="3">Belongs to the TMEM11 family.</text>
</comment>
<dbReference type="GO" id="GO:0007007">
    <property type="term" value="P:inner mitochondrial membrane organization"/>
    <property type="evidence" value="ECO:0007669"/>
    <property type="project" value="TreeGrafter"/>
</dbReference>
<evidence type="ECO:0000313" key="9">
    <source>
        <dbReference type="EMBL" id="KAK6171397.1"/>
    </source>
</evidence>
<organism evidence="9 10">
    <name type="scientific">Patella caerulea</name>
    <name type="common">Rayed Mediterranean limpet</name>
    <dbReference type="NCBI Taxonomy" id="87958"/>
    <lineage>
        <taxon>Eukaryota</taxon>
        <taxon>Metazoa</taxon>
        <taxon>Spiralia</taxon>
        <taxon>Lophotrochozoa</taxon>
        <taxon>Mollusca</taxon>
        <taxon>Gastropoda</taxon>
        <taxon>Patellogastropoda</taxon>
        <taxon>Patelloidea</taxon>
        <taxon>Patellidae</taxon>
        <taxon>Patella</taxon>
    </lineage>
</organism>
<dbReference type="Proteomes" id="UP001347796">
    <property type="component" value="Unassembled WGS sequence"/>
</dbReference>
<reference evidence="9 10" key="1">
    <citation type="submission" date="2024-01" db="EMBL/GenBank/DDBJ databases">
        <title>The genome of the rayed Mediterranean limpet Patella caerulea (Linnaeus, 1758).</title>
        <authorList>
            <person name="Anh-Thu Weber A."/>
            <person name="Halstead-Nussloch G."/>
        </authorList>
    </citation>
    <scope>NUCLEOTIDE SEQUENCE [LARGE SCALE GENOMIC DNA]</scope>
    <source>
        <strain evidence="9">AATW-2023a</strain>
        <tissue evidence="9">Whole specimen</tissue>
    </source>
</reference>
<evidence type="ECO:0000256" key="2">
    <source>
        <dbReference type="ARBA" id="ARBA00004448"/>
    </source>
</evidence>
<evidence type="ECO:0000256" key="7">
    <source>
        <dbReference type="ARBA" id="ARBA00023128"/>
    </source>
</evidence>
<comment type="subcellular location">
    <subcellularLocation>
        <location evidence="2">Mitochondrion inner membrane</location>
        <topology evidence="2">Multi-pass membrane protein</topology>
    </subcellularLocation>
</comment>
<dbReference type="EMBL" id="JAZGQO010000014">
    <property type="protein sequence ID" value="KAK6171397.1"/>
    <property type="molecule type" value="Genomic_DNA"/>
</dbReference>